<gene>
    <name evidence="1" type="ORF">IDH44_13055</name>
</gene>
<comment type="caution">
    <text evidence="1">The sequence shown here is derived from an EMBL/GenBank/DDBJ whole genome shotgun (WGS) entry which is preliminary data.</text>
</comment>
<dbReference type="PANTHER" id="PTHR34374:SF1">
    <property type="entry name" value="LARGE RIBOSOMAL RNA SUBUNIT ACCUMULATION PROTEIN YCED HOMOLOG 1, CHLOROPLASTIC"/>
    <property type="match status" value="1"/>
</dbReference>
<organism evidence="1 2">
    <name type="scientific">Paenibacillus sabuli</name>
    <dbReference type="NCBI Taxonomy" id="2772509"/>
    <lineage>
        <taxon>Bacteria</taxon>
        <taxon>Bacillati</taxon>
        <taxon>Bacillota</taxon>
        <taxon>Bacilli</taxon>
        <taxon>Bacillales</taxon>
        <taxon>Paenibacillaceae</taxon>
        <taxon>Paenibacillus</taxon>
    </lineage>
</organism>
<dbReference type="Proteomes" id="UP000621560">
    <property type="component" value="Unassembled WGS sequence"/>
</dbReference>
<sequence length="169" mass="18832">MNLRIQELIAKDVPVSFEQSLPVDKLFAGNREVREAGPLQVRLTARPEDKVAVVEGDFACELEMACSRCLEPARVRIEAPFEEHFRQGSPPANEDEQDADVEYAPDGKVNLVPYVEEALLLHLPFVPLCSDNCKGLCPQCGHNLNEGECGCSRERIDPRLAGLKDLFKE</sequence>
<evidence type="ECO:0000313" key="2">
    <source>
        <dbReference type="Proteomes" id="UP000621560"/>
    </source>
</evidence>
<dbReference type="PANTHER" id="PTHR34374">
    <property type="entry name" value="LARGE RIBOSOMAL RNA SUBUNIT ACCUMULATION PROTEIN YCED HOMOLOG 1, CHLOROPLASTIC"/>
    <property type="match status" value="1"/>
</dbReference>
<dbReference type="EMBL" id="JACXIZ010000021">
    <property type="protein sequence ID" value="MBD2846127.1"/>
    <property type="molecule type" value="Genomic_DNA"/>
</dbReference>
<dbReference type="AlphaFoldDB" id="A0A927BTQ5"/>
<dbReference type="RefSeq" id="WP_190918296.1">
    <property type="nucleotide sequence ID" value="NZ_JACXIZ010000021.1"/>
</dbReference>
<protein>
    <submittedName>
        <fullName evidence="1">DUF177 domain-containing protein</fullName>
    </submittedName>
</protein>
<proteinExistence type="predicted"/>
<evidence type="ECO:0000313" key="1">
    <source>
        <dbReference type="EMBL" id="MBD2846127.1"/>
    </source>
</evidence>
<name>A0A927BTQ5_9BACL</name>
<dbReference type="InterPro" id="IPR003772">
    <property type="entry name" value="YceD"/>
</dbReference>
<accession>A0A927BTQ5</accession>
<reference evidence="1" key="1">
    <citation type="submission" date="2020-09" db="EMBL/GenBank/DDBJ databases">
        <title>A novel bacterium of genus Paenibacillus, isolated from South China Sea.</title>
        <authorList>
            <person name="Huang H."/>
            <person name="Mo K."/>
            <person name="Hu Y."/>
        </authorList>
    </citation>
    <scope>NUCLEOTIDE SEQUENCE</scope>
    <source>
        <strain evidence="1">IB182496</strain>
    </source>
</reference>
<keyword evidence="2" id="KW-1185">Reference proteome</keyword>
<dbReference type="Pfam" id="PF02620">
    <property type="entry name" value="YceD"/>
    <property type="match status" value="1"/>
</dbReference>